<organism evidence="1 2">
    <name type="scientific">Sorghum bicolor</name>
    <name type="common">Sorghum</name>
    <name type="synonym">Sorghum vulgare</name>
    <dbReference type="NCBI Taxonomy" id="4558"/>
    <lineage>
        <taxon>Eukaryota</taxon>
        <taxon>Viridiplantae</taxon>
        <taxon>Streptophyta</taxon>
        <taxon>Embryophyta</taxon>
        <taxon>Tracheophyta</taxon>
        <taxon>Spermatophyta</taxon>
        <taxon>Magnoliopsida</taxon>
        <taxon>Liliopsida</taxon>
        <taxon>Poales</taxon>
        <taxon>Poaceae</taxon>
        <taxon>PACMAD clade</taxon>
        <taxon>Panicoideae</taxon>
        <taxon>Andropogonodae</taxon>
        <taxon>Andropogoneae</taxon>
        <taxon>Sorghinae</taxon>
        <taxon>Sorghum</taxon>
    </lineage>
</organism>
<gene>
    <name evidence="1" type="ORF">SORBI_3002G427000</name>
</gene>
<keyword evidence="2" id="KW-1185">Reference proteome</keyword>
<dbReference type="EMBL" id="CM000761">
    <property type="protein sequence ID" value="KXG37017.1"/>
    <property type="molecule type" value="Genomic_DNA"/>
</dbReference>
<dbReference type="Proteomes" id="UP000000768">
    <property type="component" value="Chromosome 2"/>
</dbReference>
<dbReference type="Gramene" id="KXG37017">
    <property type="protein sequence ID" value="KXG37017"/>
    <property type="gene ID" value="SORBI_3002G427000"/>
</dbReference>
<evidence type="ECO:0000313" key="2">
    <source>
        <dbReference type="Proteomes" id="UP000000768"/>
    </source>
</evidence>
<evidence type="ECO:0000313" key="1">
    <source>
        <dbReference type="EMBL" id="KXG37017.1"/>
    </source>
</evidence>
<protein>
    <submittedName>
        <fullName evidence="1">Uncharacterized protein</fullName>
    </submittedName>
</protein>
<dbReference type="AlphaFoldDB" id="A0A1B6QGH4"/>
<dbReference type="InParanoid" id="A0A1B6QGH4"/>
<sequence>MHGRSVVANATRKPRALLRARLSAAHVPRRGRARYGVLGSLHACNGQTRACHGGAPAMASLRGGLLARVFLSLGGSARPRLCLCLCESECTCVCVLCIMIKKTVGPWAS</sequence>
<name>A0A1B6QGH4_SORBI</name>
<accession>A0A1B6QGH4</accession>
<proteinExistence type="predicted"/>
<reference evidence="1 2" key="1">
    <citation type="journal article" date="2009" name="Nature">
        <title>The Sorghum bicolor genome and the diversification of grasses.</title>
        <authorList>
            <person name="Paterson A.H."/>
            <person name="Bowers J.E."/>
            <person name="Bruggmann R."/>
            <person name="Dubchak I."/>
            <person name="Grimwood J."/>
            <person name="Gundlach H."/>
            <person name="Haberer G."/>
            <person name="Hellsten U."/>
            <person name="Mitros T."/>
            <person name="Poliakov A."/>
            <person name="Schmutz J."/>
            <person name="Spannagl M."/>
            <person name="Tang H."/>
            <person name="Wang X."/>
            <person name="Wicker T."/>
            <person name="Bharti A.K."/>
            <person name="Chapman J."/>
            <person name="Feltus F.A."/>
            <person name="Gowik U."/>
            <person name="Grigoriev I.V."/>
            <person name="Lyons E."/>
            <person name="Maher C.A."/>
            <person name="Martis M."/>
            <person name="Narechania A."/>
            <person name="Otillar R.P."/>
            <person name="Penning B.W."/>
            <person name="Salamov A.A."/>
            <person name="Wang Y."/>
            <person name="Zhang L."/>
            <person name="Carpita N.C."/>
            <person name="Freeling M."/>
            <person name="Gingle A.R."/>
            <person name="Hash C.T."/>
            <person name="Keller B."/>
            <person name="Klein P."/>
            <person name="Kresovich S."/>
            <person name="McCann M.C."/>
            <person name="Ming R."/>
            <person name="Peterson D.G."/>
            <person name="Mehboob-ur-Rahman"/>
            <person name="Ware D."/>
            <person name="Westhoff P."/>
            <person name="Mayer K.F."/>
            <person name="Messing J."/>
            <person name="Rokhsar D.S."/>
        </authorList>
    </citation>
    <scope>NUCLEOTIDE SEQUENCE [LARGE SCALE GENOMIC DNA]</scope>
    <source>
        <strain evidence="2">cv. BTx623</strain>
    </source>
</reference>
<reference evidence="2" key="2">
    <citation type="journal article" date="2018" name="Plant J.">
        <title>The Sorghum bicolor reference genome: improved assembly, gene annotations, a transcriptome atlas, and signatures of genome organization.</title>
        <authorList>
            <person name="McCormick R.F."/>
            <person name="Truong S.K."/>
            <person name="Sreedasyam A."/>
            <person name="Jenkins J."/>
            <person name="Shu S."/>
            <person name="Sims D."/>
            <person name="Kennedy M."/>
            <person name="Amirebrahimi M."/>
            <person name="Weers B.D."/>
            <person name="McKinley B."/>
            <person name="Mattison A."/>
            <person name="Morishige D.T."/>
            <person name="Grimwood J."/>
            <person name="Schmutz J."/>
            <person name="Mullet J.E."/>
        </authorList>
    </citation>
    <scope>NUCLEOTIDE SEQUENCE [LARGE SCALE GENOMIC DNA]</scope>
    <source>
        <strain evidence="2">cv. BTx623</strain>
    </source>
</reference>